<dbReference type="Proteomes" id="UP000607653">
    <property type="component" value="Unassembled WGS sequence"/>
</dbReference>
<sequence>MNRLTKLSTLCIEYCTGLHSLEGIGGLISLENLEVNHVPMLVGLPEELGCLKSLRQLLIWWCPNVSSLPDGMQHLTELQNLQIMQCPQLEERCSINTGEDWAKISHVPDIHIWLCY</sequence>
<accession>A0A822YG61</accession>
<organism evidence="1 2">
    <name type="scientific">Nelumbo nucifera</name>
    <name type="common">Sacred lotus</name>
    <dbReference type="NCBI Taxonomy" id="4432"/>
    <lineage>
        <taxon>Eukaryota</taxon>
        <taxon>Viridiplantae</taxon>
        <taxon>Streptophyta</taxon>
        <taxon>Embryophyta</taxon>
        <taxon>Tracheophyta</taxon>
        <taxon>Spermatophyta</taxon>
        <taxon>Magnoliopsida</taxon>
        <taxon>Proteales</taxon>
        <taxon>Nelumbonaceae</taxon>
        <taxon>Nelumbo</taxon>
    </lineage>
</organism>
<dbReference type="AlphaFoldDB" id="A0A822YG61"/>
<dbReference type="Gene3D" id="3.80.10.10">
    <property type="entry name" value="Ribonuclease Inhibitor"/>
    <property type="match status" value="1"/>
</dbReference>
<proteinExistence type="predicted"/>
<evidence type="ECO:0000313" key="2">
    <source>
        <dbReference type="Proteomes" id="UP000607653"/>
    </source>
</evidence>
<dbReference type="SUPFAM" id="SSF52058">
    <property type="entry name" value="L domain-like"/>
    <property type="match status" value="1"/>
</dbReference>
<evidence type="ECO:0000313" key="1">
    <source>
        <dbReference type="EMBL" id="DAD30219.1"/>
    </source>
</evidence>
<name>A0A822YG61_NELNU</name>
<gene>
    <name evidence="1" type="ORF">HUJ06_031687</name>
</gene>
<comment type="caution">
    <text evidence="1">The sequence shown here is derived from an EMBL/GenBank/DDBJ whole genome shotgun (WGS) entry which is preliminary data.</text>
</comment>
<dbReference type="PANTHER" id="PTHR36766">
    <property type="entry name" value="PLANT BROAD-SPECTRUM MILDEW RESISTANCE PROTEIN RPW8"/>
    <property type="match status" value="1"/>
</dbReference>
<reference evidence="1 2" key="1">
    <citation type="journal article" date="2020" name="Mol. Biol. Evol.">
        <title>Distinct Expression and Methylation Patterns for Genes with Different Fates following a Single Whole-Genome Duplication in Flowering Plants.</title>
        <authorList>
            <person name="Shi T."/>
            <person name="Rahmani R.S."/>
            <person name="Gugger P.F."/>
            <person name="Wang M."/>
            <person name="Li H."/>
            <person name="Zhang Y."/>
            <person name="Li Z."/>
            <person name="Wang Q."/>
            <person name="Van de Peer Y."/>
            <person name="Marchal K."/>
            <person name="Chen J."/>
        </authorList>
    </citation>
    <scope>NUCLEOTIDE SEQUENCE [LARGE SCALE GENOMIC DNA]</scope>
    <source>
        <tissue evidence="1">Leaf</tissue>
    </source>
</reference>
<dbReference type="EMBL" id="DUZY01000002">
    <property type="protein sequence ID" value="DAD30219.1"/>
    <property type="molecule type" value="Genomic_DNA"/>
</dbReference>
<protein>
    <submittedName>
        <fullName evidence="1">Uncharacterized protein</fullName>
    </submittedName>
</protein>
<keyword evidence="2" id="KW-1185">Reference proteome</keyword>
<dbReference type="PANTHER" id="PTHR36766:SF40">
    <property type="entry name" value="DISEASE RESISTANCE PROTEIN RGA3"/>
    <property type="match status" value="1"/>
</dbReference>
<dbReference type="InterPro" id="IPR032675">
    <property type="entry name" value="LRR_dom_sf"/>
</dbReference>